<dbReference type="InterPro" id="IPR019379">
    <property type="entry name" value="Gamma_Secretase_Asp_P_PEN2"/>
</dbReference>
<keyword evidence="3" id="KW-1185">Reference proteome</keyword>
<comment type="caution">
    <text evidence="2">The sequence shown here is derived from an EMBL/GenBank/DDBJ whole genome shotgun (WGS) entry which is preliminary data.</text>
</comment>
<evidence type="ECO:0000313" key="2">
    <source>
        <dbReference type="EMBL" id="KII68322.1"/>
    </source>
</evidence>
<evidence type="ECO:0000313" key="3">
    <source>
        <dbReference type="Proteomes" id="UP000031668"/>
    </source>
</evidence>
<sequence>METIDENHDELEFKKCRKYFITGLFFLPAILFANSYNYSQKLYRIQDYEHKHRIRKYIGLSIVFGVLYCLAFIIWNIVFMSVRTSWGYTGDLLNIHIPLGRL</sequence>
<evidence type="ECO:0000256" key="1">
    <source>
        <dbReference type="SAM" id="Phobius"/>
    </source>
</evidence>
<dbReference type="OrthoDB" id="524898at2759"/>
<keyword evidence="1" id="KW-0472">Membrane</keyword>
<accession>A0A0C2N340</accession>
<dbReference type="AlphaFoldDB" id="A0A0C2N340"/>
<reference evidence="2 3" key="1">
    <citation type="journal article" date="2014" name="Genome Biol. Evol.">
        <title>The genome of the myxosporean Thelohanellus kitauei shows adaptations to nutrient acquisition within its fish host.</title>
        <authorList>
            <person name="Yang Y."/>
            <person name="Xiong J."/>
            <person name="Zhou Z."/>
            <person name="Huo F."/>
            <person name="Miao W."/>
            <person name="Ran C."/>
            <person name="Liu Y."/>
            <person name="Zhang J."/>
            <person name="Feng J."/>
            <person name="Wang M."/>
            <person name="Wang M."/>
            <person name="Wang L."/>
            <person name="Yao B."/>
        </authorList>
    </citation>
    <scope>NUCLEOTIDE SEQUENCE [LARGE SCALE GENOMIC DNA]</scope>
    <source>
        <strain evidence="2">Wuqing</strain>
    </source>
</reference>
<dbReference type="EMBL" id="JWZT01002870">
    <property type="protein sequence ID" value="KII68322.1"/>
    <property type="molecule type" value="Genomic_DNA"/>
</dbReference>
<organism evidence="2 3">
    <name type="scientific">Thelohanellus kitauei</name>
    <name type="common">Myxosporean</name>
    <dbReference type="NCBI Taxonomy" id="669202"/>
    <lineage>
        <taxon>Eukaryota</taxon>
        <taxon>Metazoa</taxon>
        <taxon>Cnidaria</taxon>
        <taxon>Myxozoa</taxon>
        <taxon>Myxosporea</taxon>
        <taxon>Bivalvulida</taxon>
        <taxon>Platysporina</taxon>
        <taxon>Myxobolidae</taxon>
        <taxon>Thelohanellus</taxon>
    </lineage>
</organism>
<keyword evidence="1" id="KW-1133">Transmembrane helix</keyword>
<keyword evidence="1" id="KW-0812">Transmembrane</keyword>
<dbReference type="Proteomes" id="UP000031668">
    <property type="component" value="Unassembled WGS sequence"/>
</dbReference>
<proteinExistence type="predicted"/>
<name>A0A0C2N340_THEKT</name>
<gene>
    <name evidence="2" type="ORF">RF11_06766</name>
</gene>
<feature type="transmembrane region" description="Helical" evidence="1">
    <location>
        <begin position="19"/>
        <end position="36"/>
    </location>
</feature>
<feature type="transmembrane region" description="Helical" evidence="1">
    <location>
        <begin position="57"/>
        <end position="78"/>
    </location>
</feature>
<dbReference type="Pfam" id="PF10251">
    <property type="entry name" value="PEN-2"/>
    <property type="match status" value="1"/>
</dbReference>
<protein>
    <submittedName>
        <fullName evidence="2">Gamma-secretase subunit pen-2</fullName>
    </submittedName>
</protein>